<protein>
    <recommendedName>
        <fullName evidence="6">Alpha/beta-hydrolase catalytic domain-containing protein</fullName>
    </recommendedName>
</protein>
<feature type="transmembrane region" description="Helical" evidence="1">
    <location>
        <begin position="127"/>
        <end position="149"/>
    </location>
</feature>
<gene>
    <name evidence="4" type="ORF">EAT49_03210</name>
</gene>
<dbReference type="Pfam" id="PF10081">
    <property type="entry name" value="Abhydrolase_9"/>
    <property type="match status" value="1"/>
</dbReference>
<dbReference type="EMBL" id="RDRB01000002">
    <property type="protein sequence ID" value="ROU03330.1"/>
    <property type="molecule type" value="Genomic_DNA"/>
</dbReference>
<feature type="transmembrane region" description="Helical" evidence="1">
    <location>
        <begin position="48"/>
        <end position="68"/>
    </location>
</feature>
<keyword evidence="5" id="KW-1185">Reference proteome</keyword>
<accession>A0A3N2R773</accession>
<dbReference type="PIRSF" id="PIRSF007542">
    <property type="entry name" value="UCP007542"/>
    <property type="match status" value="1"/>
</dbReference>
<reference evidence="4 5" key="1">
    <citation type="submission" date="2018-10" db="EMBL/GenBank/DDBJ databases">
        <title>Histidinibacterium lentulum gen. nov., sp. nov., a marine bacterium from the culture broth of Picochlorum sp. 122.</title>
        <authorList>
            <person name="Wang G."/>
        </authorList>
    </citation>
    <scope>NUCLEOTIDE SEQUENCE [LARGE SCALE GENOMIC DNA]</scope>
    <source>
        <strain evidence="4 5">B17</strain>
    </source>
</reference>
<organism evidence="4 5">
    <name type="scientific">Histidinibacterium lentulum</name>
    <dbReference type="NCBI Taxonomy" id="2480588"/>
    <lineage>
        <taxon>Bacteria</taxon>
        <taxon>Pseudomonadati</taxon>
        <taxon>Pseudomonadota</taxon>
        <taxon>Alphaproteobacteria</taxon>
        <taxon>Rhodobacterales</taxon>
        <taxon>Paracoccaceae</taxon>
        <taxon>Histidinibacterium</taxon>
    </lineage>
</organism>
<evidence type="ECO:0000313" key="5">
    <source>
        <dbReference type="Proteomes" id="UP000268016"/>
    </source>
</evidence>
<evidence type="ECO:0000256" key="1">
    <source>
        <dbReference type="SAM" id="Phobius"/>
    </source>
</evidence>
<feature type="domain" description="Alpha/beta-hydrolase N-terminal" evidence="3">
    <location>
        <begin position="35"/>
        <end position="243"/>
    </location>
</feature>
<feature type="transmembrane region" description="Helical" evidence="1">
    <location>
        <begin position="169"/>
        <end position="188"/>
    </location>
</feature>
<name>A0A3N2R773_9RHOB</name>
<feature type="domain" description="Alpha/beta-hydrolase catalytic" evidence="2">
    <location>
        <begin position="260"/>
        <end position="547"/>
    </location>
</feature>
<evidence type="ECO:0000313" key="4">
    <source>
        <dbReference type="EMBL" id="ROU03330.1"/>
    </source>
</evidence>
<keyword evidence="1" id="KW-0812">Transmembrane</keyword>
<dbReference type="AlphaFoldDB" id="A0A3N2R773"/>
<evidence type="ECO:0000259" key="2">
    <source>
        <dbReference type="Pfam" id="PF10081"/>
    </source>
</evidence>
<evidence type="ECO:0000259" key="3">
    <source>
        <dbReference type="Pfam" id="PF15420"/>
    </source>
</evidence>
<dbReference type="Proteomes" id="UP000268016">
    <property type="component" value="Unassembled WGS sequence"/>
</dbReference>
<dbReference type="Pfam" id="PF15420">
    <property type="entry name" value="Abhydrolase_9_N"/>
    <property type="match status" value="1"/>
</dbReference>
<evidence type="ECO:0008006" key="6">
    <source>
        <dbReference type="Google" id="ProtNLM"/>
    </source>
</evidence>
<dbReference type="RefSeq" id="WP_123640865.1">
    <property type="nucleotide sequence ID" value="NZ_ML119082.1"/>
</dbReference>
<dbReference type="InterPro" id="IPR027787">
    <property type="entry name" value="Alpha/beta-hydrolase_catalytic"/>
</dbReference>
<feature type="transmembrane region" description="Helical" evidence="1">
    <location>
        <begin position="16"/>
        <end position="36"/>
    </location>
</feature>
<feature type="transmembrane region" description="Helical" evidence="1">
    <location>
        <begin position="88"/>
        <end position="106"/>
    </location>
</feature>
<keyword evidence="1" id="KW-0472">Membrane</keyword>
<keyword evidence="1" id="KW-1133">Transmembrane helix</keyword>
<dbReference type="OrthoDB" id="4397445at2"/>
<proteinExistence type="predicted"/>
<dbReference type="InterPro" id="IPR012037">
    <property type="entry name" value="Alpha/beta-hydrolase_fam"/>
</dbReference>
<comment type="caution">
    <text evidence="4">The sequence shown here is derived from an EMBL/GenBank/DDBJ whole genome shotgun (WGS) entry which is preliminary data.</text>
</comment>
<dbReference type="InterPro" id="IPR027788">
    <property type="entry name" value="Alpha/beta-hydrolase_N_dom"/>
</dbReference>
<sequence>MTTFDGAPGTGAEPRYWRLSAFGLTVAAVFFVASLTPSMIPRAPLMQGVLSGLSAAAGYGLGALAVWIWGRALLLPLPEPGEDREVRFAFFALTLALALYGLWRAADWQNATRRVMELEPVGTAHPLTVGLVALVVFTLLWGLGSVVPLAARRAGHALARIMPGRTGPVLGAVLALWLLWALLNGVVIRQVMTVADGLFAAIEETFDEGSEPPADPMMTGSEASLVTWEELGNRGRDFVARTPDPAEIAAFTGAEALRPVRVYVGRTSADTARARAELALEELIRQGGFEREILIVTTPVGTGWMDPGSHDVVDFMWNGDTAHVAAQYSYLTSVLSILTNVEYGFDQARALFDVVHDHWTALPENDRPRLYIHGLSQGALNSQATLPFADMLADPIDGAFWAGSPFLSPVWAGIRRDRETGSPAWRPVYGNGSLVRVSNQENTYEQAAAPWGPIRLVFLHYGSDPIVNFDFATIWRAPDWLTEEPRAPDVAPEMRWFPLVTAFQTALDMTAALGVEGYGHFYVDDDYIDAWAALTDPPGWSAERAEALRAVFDARPPPW</sequence>